<dbReference type="PANTHER" id="PTHR37167:SF1">
    <property type="entry name" value="1,4-DIHYDROXY-6-NAPHTOATE SYNTHASE"/>
    <property type="match status" value="1"/>
</dbReference>
<keyword evidence="6" id="KW-1185">Reference proteome</keyword>
<dbReference type="UniPathway" id="UPA00079"/>
<dbReference type="Pfam" id="PF02621">
    <property type="entry name" value="VitK2_biosynth"/>
    <property type="match status" value="1"/>
</dbReference>
<evidence type="ECO:0000256" key="2">
    <source>
        <dbReference type="ARBA" id="ARBA00022428"/>
    </source>
</evidence>
<dbReference type="EC" id="4.1.99.29" evidence="4"/>
<feature type="binding site" evidence="4">
    <location>
        <begin position="106"/>
        <end position="107"/>
    </location>
    <ligand>
        <name>substrate</name>
    </ligand>
</feature>
<proteinExistence type="inferred from homology"/>
<evidence type="ECO:0000313" key="6">
    <source>
        <dbReference type="Proteomes" id="UP000502179"/>
    </source>
</evidence>
<dbReference type="InterPro" id="IPR003773">
    <property type="entry name" value="Menaquinone_biosynth"/>
</dbReference>
<dbReference type="Gene3D" id="3.40.190.10">
    <property type="entry name" value="Periplasmic binding protein-like II"/>
    <property type="match status" value="2"/>
</dbReference>
<comment type="catalytic activity">
    <reaction evidence="4">
        <text>cyclic dehypoxanthinylfutalosinate = 1,4-dihydroxy-6-naphthoate + dihydroxyacetone</text>
        <dbReference type="Rhea" id="RHEA:33087"/>
        <dbReference type="ChEBI" id="CHEBI:16016"/>
        <dbReference type="ChEBI" id="CHEBI:64254"/>
        <dbReference type="ChEBI" id="CHEBI:64270"/>
        <dbReference type="EC" id="4.1.99.29"/>
    </reaction>
</comment>
<organism evidence="5 6">
    <name type="scientific">Thermosulfuriphilus ammonigenes</name>
    <dbReference type="NCBI Taxonomy" id="1936021"/>
    <lineage>
        <taxon>Bacteria</taxon>
        <taxon>Pseudomonadati</taxon>
        <taxon>Thermodesulfobacteriota</taxon>
        <taxon>Thermodesulfobacteria</taxon>
        <taxon>Thermodesulfobacteriales</taxon>
        <taxon>Thermodesulfobacteriaceae</taxon>
        <taxon>Thermosulfuriphilus</taxon>
    </lineage>
</organism>
<name>A0A6G7PXM1_9BACT</name>
<sequence>MRIGFSPCPNDTFFLAALMLGKVEAKVRLLPVIEDVEALNLRAFKGELEVTKLSFHAFCHLLGRYLLLPIGAALGRGVGPLWVAKEGFSFSNLKDQEVAVPGLYTTATLLLKLYFPEARLRPMRFDQIMPAISRDEVASGVIIHEGRFVYPRYGLGLVVDLGRWWEEVTGLPIPLGGFFIRSDQAQMAPQVVESLRDSLFFARENPRQVWEYIKAYAQEMEDDIIRRHIETYVNEFTEDLGPEGNSAVETLVDLARRQGIIKNFPSRFKV</sequence>
<evidence type="ECO:0000256" key="4">
    <source>
        <dbReference type="HAMAP-Rule" id="MF_00996"/>
    </source>
</evidence>
<dbReference type="InterPro" id="IPR030869">
    <property type="entry name" value="MqnD"/>
</dbReference>
<dbReference type="AlphaFoldDB" id="A0A6G7PXM1"/>
<dbReference type="CDD" id="cd13635">
    <property type="entry name" value="PBP2_Ttha1568_Mqnd"/>
    <property type="match status" value="1"/>
</dbReference>
<evidence type="ECO:0000256" key="1">
    <source>
        <dbReference type="ARBA" id="ARBA00004863"/>
    </source>
</evidence>
<evidence type="ECO:0000256" key="3">
    <source>
        <dbReference type="ARBA" id="ARBA00023239"/>
    </source>
</evidence>
<keyword evidence="3 4" id="KW-0456">Lyase</keyword>
<evidence type="ECO:0000313" key="5">
    <source>
        <dbReference type="EMBL" id="QIJ72296.1"/>
    </source>
</evidence>
<dbReference type="Proteomes" id="UP000502179">
    <property type="component" value="Chromosome"/>
</dbReference>
<dbReference type="PANTHER" id="PTHR37167">
    <property type="entry name" value="1,4-DIHYDROXY-6-NAPHTOATE SYNTHASE"/>
    <property type="match status" value="1"/>
</dbReference>
<keyword evidence="2 4" id="KW-0474">Menaquinone biosynthesis</keyword>
<dbReference type="GO" id="GO:0009234">
    <property type="term" value="P:menaquinone biosynthetic process"/>
    <property type="evidence" value="ECO:0007669"/>
    <property type="project" value="UniProtKB-UniRule"/>
</dbReference>
<feature type="binding site" evidence="4">
    <location>
        <begin position="52"/>
        <end position="54"/>
    </location>
    <ligand>
        <name>substrate</name>
    </ligand>
</feature>
<accession>A0A6G7PXM1</accession>
<feature type="active site" description="Proton acceptor" evidence="4">
    <location>
        <position position="144"/>
    </location>
</feature>
<comment type="similarity">
    <text evidence="4">Belongs to the MqnA/MqnD family. MqnD subfamily.</text>
</comment>
<reference evidence="5 6" key="1">
    <citation type="submission" date="2020-02" db="EMBL/GenBank/DDBJ databases">
        <title>Genome analysis of Thermosulfuriphilus ammonigenes ST65T, an anaerobic thermophilic chemolithoautotrophic bacterium isolated from a deep-sea hydrothermal vent.</title>
        <authorList>
            <person name="Slobodkina G."/>
            <person name="Allioux M."/>
            <person name="Merkel A."/>
            <person name="Alain K."/>
            <person name="Jebbar M."/>
            <person name="Slobodkin A."/>
        </authorList>
    </citation>
    <scope>NUCLEOTIDE SEQUENCE [LARGE SCALE GENOMIC DNA]</scope>
    <source>
        <strain evidence="5 6">ST65</strain>
    </source>
</reference>
<dbReference type="HAMAP" id="MF_00996">
    <property type="entry name" value="MqnD"/>
    <property type="match status" value="1"/>
</dbReference>
<comment type="function">
    <text evidence="4">Catalyzes the conversion of cyclic dehypoxanthine futalosine (cyclic DHFL) into 1,4-dihydroxy-6-naphthoate, a step in the biosynthesis of menaquinone (MK, vitamin K2).</text>
</comment>
<protein>
    <recommendedName>
        <fullName evidence="4">1,4-dihydroxy-6-naphtoate synthase</fullName>
        <ecNumber evidence="4">4.1.99.29</ecNumber>
    </recommendedName>
    <alternativeName>
        <fullName evidence="4">Menaquinone biosynthetic enzyme MqnD</fullName>
    </alternativeName>
</protein>
<dbReference type="GO" id="GO:0016830">
    <property type="term" value="F:carbon-carbon lyase activity"/>
    <property type="evidence" value="ECO:0007669"/>
    <property type="project" value="UniProtKB-UniRule"/>
</dbReference>
<comment type="pathway">
    <text evidence="1 4">Quinol/quinone metabolism; menaquinone biosynthesis.</text>
</comment>
<dbReference type="EMBL" id="CP048877">
    <property type="protein sequence ID" value="QIJ72296.1"/>
    <property type="molecule type" value="Genomic_DNA"/>
</dbReference>
<gene>
    <name evidence="4" type="primary">mqnD</name>
    <name evidence="5" type="ORF">G4V39_08440</name>
</gene>
<dbReference type="RefSeq" id="WP_166032514.1">
    <property type="nucleotide sequence ID" value="NZ_CP048877.1"/>
</dbReference>
<dbReference type="KEGG" id="tav:G4V39_08440"/>
<dbReference type="SUPFAM" id="SSF53850">
    <property type="entry name" value="Periplasmic binding protein-like II"/>
    <property type="match status" value="1"/>
</dbReference>